<dbReference type="InterPro" id="IPR004616">
    <property type="entry name" value="Leu/Phe-tRNA_Trfase"/>
</dbReference>
<accession>A0ABV7WN24</accession>
<dbReference type="Pfam" id="PF03588">
    <property type="entry name" value="Leu_Phe_trans"/>
    <property type="match status" value="1"/>
</dbReference>
<organism evidence="5 6">
    <name type="scientific">Reinekea marina</name>
    <dbReference type="NCBI Taxonomy" id="1310421"/>
    <lineage>
        <taxon>Bacteria</taxon>
        <taxon>Pseudomonadati</taxon>
        <taxon>Pseudomonadota</taxon>
        <taxon>Gammaproteobacteria</taxon>
        <taxon>Oceanospirillales</taxon>
        <taxon>Saccharospirillaceae</taxon>
        <taxon>Reinekea</taxon>
    </lineage>
</organism>
<comment type="caution">
    <text evidence="5">The sequence shown here is derived from an EMBL/GenBank/DDBJ whole genome shotgun (WGS) entry which is preliminary data.</text>
</comment>
<dbReference type="RefSeq" id="WP_290281809.1">
    <property type="nucleotide sequence ID" value="NZ_JAUFQI010000001.1"/>
</dbReference>
<dbReference type="Gene3D" id="3.40.630.70">
    <property type="entry name" value="Leucyl/phenylalanyl-tRNA-protein transferase, C-terminal domain"/>
    <property type="match status" value="1"/>
</dbReference>
<dbReference type="PANTHER" id="PTHR30098">
    <property type="entry name" value="LEUCYL/PHENYLALANYL-TRNA--PROTEIN TRANSFERASE"/>
    <property type="match status" value="1"/>
</dbReference>
<dbReference type="GO" id="GO:0008914">
    <property type="term" value="F:leucyl-tRNA--protein transferase activity"/>
    <property type="evidence" value="ECO:0007669"/>
    <property type="project" value="UniProtKB-EC"/>
</dbReference>
<protein>
    <recommendedName>
        <fullName evidence="4">Leucyl/phenylalanyl-tRNA--protein transferase</fullName>
        <ecNumber evidence="4">2.3.2.6</ecNumber>
    </recommendedName>
    <alternativeName>
        <fullName evidence="4">L/F-transferase</fullName>
    </alternativeName>
    <alternativeName>
        <fullName evidence="4">Leucyltransferase</fullName>
    </alternativeName>
    <alternativeName>
        <fullName evidence="4">Phenyalanyltransferase</fullName>
    </alternativeName>
</protein>
<evidence type="ECO:0000313" key="5">
    <source>
        <dbReference type="EMBL" id="MFC3700497.1"/>
    </source>
</evidence>
<comment type="function">
    <text evidence="4">Functions in the N-end rule pathway of protein degradation where it conjugates Leu, Phe and, less efficiently, Met from aminoacyl-tRNAs to the N-termini of proteins containing an N-terminal arginine or lysine.</text>
</comment>
<comment type="catalytic activity">
    <reaction evidence="4">
        <text>N-terminal L-lysyl-[protein] + L-leucyl-tRNA(Leu) = N-terminal L-leucyl-L-lysyl-[protein] + tRNA(Leu) + H(+)</text>
        <dbReference type="Rhea" id="RHEA:12340"/>
        <dbReference type="Rhea" id="RHEA-COMP:9613"/>
        <dbReference type="Rhea" id="RHEA-COMP:9622"/>
        <dbReference type="Rhea" id="RHEA-COMP:12670"/>
        <dbReference type="Rhea" id="RHEA-COMP:12671"/>
        <dbReference type="ChEBI" id="CHEBI:15378"/>
        <dbReference type="ChEBI" id="CHEBI:65249"/>
        <dbReference type="ChEBI" id="CHEBI:78442"/>
        <dbReference type="ChEBI" id="CHEBI:78494"/>
        <dbReference type="ChEBI" id="CHEBI:133043"/>
        <dbReference type="EC" id="2.3.2.6"/>
    </reaction>
</comment>
<keyword evidence="1 4" id="KW-0963">Cytoplasm</keyword>
<dbReference type="Proteomes" id="UP001595710">
    <property type="component" value="Unassembled WGS sequence"/>
</dbReference>
<dbReference type="NCBIfam" id="TIGR00667">
    <property type="entry name" value="aat"/>
    <property type="match status" value="1"/>
</dbReference>
<evidence type="ECO:0000313" key="6">
    <source>
        <dbReference type="Proteomes" id="UP001595710"/>
    </source>
</evidence>
<dbReference type="InterPro" id="IPR016181">
    <property type="entry name" value="Acyl_CoA_acyltransferase"/>
</dbReference>
<reference evidence="6" key="1">
    <citation type="journal article" date="2019" name="Int. J. Syst. Evol. Microbiol.">
        <title>The Global Catalogue of Microorganisms (GCM) 10K type strain sequencing project: providing services to taxonomists for standard genome sequencing and annotation.</title>
        <authorList>
            <consortium name="The Broad Institute Genomics Platform"/>
            <consortium name="The Broad Institute Genome Sequencing Center for Infectious Disease"/>
            <person name="Wu L."/>
            <person name="Ma J."/>
        </authorList>
    </citation>
    <scope>NUCLEOTIDE SEQUENCE [LARGE SCALE GENOMIC DNA]</scope>
    <source>
        <strain evidence="6">CECT 8288</strain>
    </source>
</reference>
<comment type="catalytic activity">
    <reaction evidence="4">
        <text>N-terminal L-arginyl-[protein] + L-leucyl-tRNA(Leu) = N-terminal L-leucyl-L-arginyl-[protein] + tRNA(Leu) + H(+)</text>
        <dbReference type="Rhea" id="RHEA:50416"/>
        <dbReference type="Rhea" id="RHEA-COMP:9613"/>
        <dbReference type="Rhea" id="RHEA-COMP:9622"/>
        <dbReference type="Rhea" id="RHEA-COMP:12672"/>
        <dbReference type="Rhea" id="RHEA-COMP:12673"/>
        <dbReference type="ChEBI" id="CHEBI:15378"/>
        <dbReference type="ChEBI" id="CHEBI:64719"/>
        <dbReference type="ChEBI" id="CHEBI:78442"/>
        <dbReference type="ChEBI" id="CHEBI:78494"/>
        <dbReference type="ChEBI" id="CHEBI:133044"/>
        <dbReference type="EC" id="2.3.2.6"/>
    </reaction>
</comment>
<sequence>MPQLSWLQAEQAPNFPDTSLALTEPDGLLAAGGQLSVEWLLSAYSKGIFPWYCDGEPILWWSPSPRMVLTPGQAHISRSLRKHFRTQSLEIKVNQCFADVINQCSKPRSTSDSTWIIEEMRNAYVDLHKEGWAHSIEVFQQERLVGGLYGVAIESVFYGESMFSLTSNASKYAFIALSEWGKQHGLTMIDCQLYNPYLASMGANLIERDVFERQLPSARVKLPFNNVVNLTDYLNRAFTTP</sequence>
<name>A0ABV7WN24_9GAMM</name>
<dbReference type="SUPFAM" id="SSF55729">
    <property type="entry name" value="Acyl-CoA N-acyltransferases (Nat)"/>
    <property type="match status" value="1"/>
</dbReference>
<dbReference type="Gene3D" id="3.30.70.3550">
    <property type="entry name" value="Leucyl/phenylalanyl-tRNA-protein transferase, N-terminal domain"/>
    <property type="match status" value="1"/>
</dbReference>
<dbReference type="PANTHER" id="PTHR30098:SF2">
    <property type="entry name" value="LEUCYL_PHENYLALANYL-TRNA--PROTEIN TRANSFERASE"/>
    <property type="match status" value="1"/>
</dbReference>
<dbReference type="EC" id="2.3.2.6" evidence="4"/>
<comment type="subcellular location">
    <subcellularLocation>
        <location evidence="4">Cytoplasm</location>
    </subcellularLocation>
</comment>
<dbReference type="EMBL" id="JBHRYN010000005">
    <property type="protein sequence ID" value="MFC3700497.1"/>
    <property type="molecule type" value="Genomic_DNA"/>
</dbReference>
<dbReference type="InterPro" id="IPR042221">
    <property type="entry name" value="Leu/Phe-tRNA_Trfase_N"/>
</dbReference>
<keyword evidence="3 4" id="KW-0012">Acyltransferase</keyword>
<comment type="similarity">
    <text evidence="4">Belongs to the L/F-transferase family.</text>
</comment>
<evidence type="ECO:0000256" key="3">
    <source>
        <dbReference type="ARBA" id="ARBA00023315"/>
    </source>
</evidence>
<proteinExistence type="inferred from homology"/>
<dbReference type="HAMAP" id="MF_00688">
    <property type="entry name" value="Leu_Phe_trans"/>
    <property type="match status" value="1"/>
</dbReference>
<evidence type="ECO:0000256" key="4">
    <source>
        <dbReference type="HAMAP-Rule" id="MF_00688"/>
    </source>
</evidence>
<dbReference type="InterPro" id="IPR042203">
    <property type="entry name" value="Leu/Phe-tRNA_Trfase_C"/>
</dbReference>
<gene>
    <name evidence="4 5" type="primary">aat</name>
    <name evidence="5" type="ORF">ACFOND_02510</name>
</gene>
<keyword evidence="6" id="KW-1185">Reference proteome</keyword>
<keyword evidence="2 4" id="KW-0808">Transferase</keyword>
<comment type="catalytic activity">
    <reaction evidence="4">
        <text>L-phenylalanyl-tRNA(Phe) + an N-terminal L-alpha-aminoacyl-[protein] = an N-terminal L-phenylalanyl-L-alpha-aminoacyl-[protein] + tRNA(Phe)</text>
        <dbReference type="Rhea" id="RHEA:43632"/>
        <dbReference type="Rhea" id="RHEA-COMP:9668"/>
        <dbReference type="Rhea" id="RHEA-COMP:9699"/>
        <dbReference type="Rhea" id="RHEA-COMP:10636"/>
        <dbReference type="Rhea" id="RHEA-COMP:10637"/>
        <dbReference type="ChEBI" id="CHEBI:78442"/>
        <dbReference type="ChEBI" id="CHEBI:78531"/>
        <dbReference type="ChEBI" id="CHEBI:78597"/>
        <dbReference type="ChEBI" id="CHEBI:83561"/>
        <dbReference type="EC" id="2.3.2.6"/>
    </reaction>
</comment>
<evidence type="ECO:0000256" key="2">
    <source>
        <dbReference type="ARBA" id="ARBA00022679"/>
    </source>
</evidence>
<evidence type="ECO:0000256" key="1">
    <source>
        <dbReference type="ARBA" id="ARBA00022490"/>
    </source>
</evidence>